<evidence type="ECO:0000256" key="1">
    <source>
        <dbReference type="ARBA" id="ARBA00004141"/>
    </source>
</evidence>
<dbReference type="PANTHER" id="PTHR12428:SF14">
    <property type="entry name" value="ALBINO3-LIKE PROTEIN 1, CHLOROPLASTIC"/>
    <property type="match status" value="1"/>
</dbReference>
<keyword evidence="11" id="KW-1185">Reference proteome</keyword>
<organism evidence="10 11">
    <name type="scientific">Tetradesmus obliquus</name>
    <name type="common">Green alga</name>
    <name type="synonym">Acutodesmus obliquus</name>
    <dbReference type="NCBI Taxonomy" id="3088"/>
    <lineage>
        <taxon>Eukaryota</taxon>
        <taxon>Viridiplantae</taxon>
        <taxon>Chlorophyta</taxon>
        <taxon>core chlorophytes</taxon>
        <taxon>Chlorophyceae</taxon>
        <taxon>CS clade</taxon>
        <taxon>Sphaeropleales</taxon>
        <taxon>Scenedesmaceae</taxon>
        <taxon>Tetradesmus</taxon>
    </lineage>
</organism>
<dbReference type="GO" id="GO:0010027">
    <property type="term" value="P:thylakoid membrane organization"/>
    <property type="evidence" value="ECO:0007669"/>
    <property type="project" value="TreeGrafter"/>
</dbReference>
<accession>A0A383VEJ0</accession>
<feature type="compositionally biased region" description="Low complexity" evidence="7">
    <location>
        <begin position="398"/>
        <end position="410"/>
    </location>
</feature>
<dbReference type="GO" id="GO:0009535">
    <property type="term" value="C:chloroplast thylakoid membrane"/>
    <property type="evidence" value="ECO:0007669"/>
    <property type="project" value="TreeGrafter"/>
</dbReference>
<name>A0A383VEJ0_TETOB</name>
<dbReference type="Proteomes" id="UP000256970">
    <property type="component" value="Unassembled WGS sequence"/>
</dbReference>
<feature type="domain" description="Membrane insertase YidC/Oxa/ALB C-terminal" evidence="9">
    <location>
        <begin position="110"/>
        <end position="322"/>
    </location>
</feature>
<dbReference type="Pfam" id="PF02096">
    <property type="entry name" value="60KD_IMP"/>
    <property type="match status" value="1"/>
</dbReference>
<feature type="transmembrane region" description="Helical" evidence="8">
    <location>
        <begin position="286"/>
        <end position="307"/>
    </location>
</feature>
<comment type="subcellular location">
    <subcellularLocation>
        <location evidence="1 6">Membrane</location>
        <topology evidence="1 6">Multi-pass membrane protein</topology>
    </subcellularLocation>
</comment>
<dbReference type="GO" id="GO:0032977">
    <property type="term" value="F:membrane insertase activity"/>
    <property type="evidence" value="ECO:0007669"/>
    <property type="project" value="InterPro"/>
</dbReference>
<feature type="transmembrane region" description="Helical" evidence="8">
    <location>
        <begin position="110"/>
        <end position="128"/>
    </location>
</feature>
<dbReference type="NCBIfam" id="TIGR03592">
    <property type="entry name" value="yidC_oxa1_cterm"/>
    <property type="match status" value="1"/>
</dbReference>
<evidence type="ECO:0000256" key="2">
    <source>
        <dbReference type="ARBA" id="ARBA00010583"/>
    </source>
</evidence>
<keyword evidence="5 8" id="KW-0472">Membrane</keyword>
<dbReference type="InterPro" id="IPR001708">
    <property type="entry name" value="YidC/ALB3/OXA1/COX18"/>
</dbReference>
<evidence type="ECO:0000256" key="6">
    <source>
        <dbReference type="RuleBase" id="RU003945"/>
    </source>
</evidence>
<evidence type="ECO:0000259" key="9">
    <source>
        <dbReference type="Pfam" id="PF02096"/>
    </source>
</evidence>
<comment type="similarity">
    <text evidence="2">Belongs to the OXA1/ALB3/YidC (TC 2.A.9.2) family.</text>
</comment>
<feature type="transmembrane region" description="Helical" evidence="8">
    <location>
        <begin position="245"/>
        <end position="266"/>
    </location>
</feature>
<keyword evidence="3 6" id="KW-0812">Transmembrane</keyword>
<feature type="compositionally biased region" description="Low complexity" evidence="7">
    <location>
        <begin position="419"/>
        <end position="428"/>
    </location>
</feature>
<dbReference type="AlphaFoldDB" id="A0A383VEJ0"/>
<comment type="similarity">
    <text evidence="6">Belongs to the OXA1/ALB3/YidC family.</text>
</comment>
<gene>
    <name evidence="10" type="ORF">BQ4739_LOCUS3755</name>
</gene>
<dbReference type="InterPro" id="IPR047196">
    <property type="entry name" value="YidC_ALB_C"/>
</dbReference>
<proteinExistence type="inferred from homology"/>
<evidence type="ECO:0000256" key="8">
    <source>
        <dbReference type="SAM" id="Phobius"/>
    </source>
</evidence>
<protein>
    <recommendedName>
        <fullName evidence="9">Membrane insertase YidC/Oxa/ALB C-terminal domain-containing protein</fullName>
    </recommendedName>
</protein>
<dbReference type="EMBL" id="FNXT01000288">
    <property type="protein sequence ID" value="SZX63199.1"/>
    <property type="molecule type" value="Genomic_DNA"/>
</dbReference>
<evidence type="ECO:0000256" key="7">
    <source>
        <dbReference type="SAM" id="MobiDB-lite"/>
    </source>
</evidence>
<evidence type="ECO:0000256" key="4">
    <source>
        <dbReference type="ARBA" id="ARBA00022989"/>
    </source>
</evidence>
<dbReference type="InterPro" id="IPR028055">
    <property type="entry name" value="YidC/Oxa/ALB_C"/>
</dbReference>
<evidence type="ECO:0000256" key="5">
    <source>
        <dbReference type="ARBA" id="ARBA00023136"/>
    </source>
</evidence>
<evidence type="ECO:0000313" key="11">
    <source>
        <dbReference type="Proteomes" id="UP000256970"/>
    </source>
</evidence>
<evidence type="ECO:0000256" key="3">
    <source>
        <dbReference type="ARBA" id="ARBA00022692"/>
    </source>
</evidence>
<feature type="region of interest" description="Disordered" evidence="7">
    <location>
        <begin position="398"/>
        <end position="428"/>
    </location>
</feature>
<dbReference type="PANTHER" id="PTHR12428">
    <property type="entry name" value="OXA1"/>
    <property type="match status" value="1"/>
</dbReference>
<evidence type="ECO:0000313" key="10">
    <source>
        <dbReference type="EMBL" id="SZX63199.1"/>
    </source>
</evidence>
<dbReference type="STRING" id="3088.A0A383VEJ0"/>
<keyword evidence="4 8" id="KW-1133">Transmembrane helix</keyword>
<reference evidence="10 11" key="1">
    <citation type="submission" date="2016-10" db="EMBL/GenBank/DDBJ databases">
        <authorList>
            <person name="Cai Z."/>
        </authorList>
    </citation>
    <scope>NUCLEOTIDE SEQUENCE [LARGE SCALE GENOMIC DNA]</scope>
</reference>
<dbReference type="GO" id="GO:0051205">
    <property type="term" value="P:protein insertion into membrane"/>
    <property type="evidence" value="ECO:0007669"/>
    <property type="project" value="TreeGrafter"/>
</dbReference>
<dbReference type="CDD" id="cd20070">
    <property type="entry name" value="5TM_YidC_Alb3"/>
    <property type="match status" value="1"/>
</dbReference>
<dbReference type="GO" id="GO:0072598">
    <property type="term" value="P:protein localization to chloroplast"/>
    <property type="evidence" value="ECO:0007669"/>
    <property type="project" value="TreeGrafter"/>
</dbReference>
<sequence>MQLASERLHESSSFAKSQGFCCKLHTPLPRHLPRRQLASSVHALPLNEIHTELHTHLSAAFDLADAAAAAAASTDSSSSSGFLAPLTDTLETVLKSIQTELDKLKVPYSYGYSILILTALVKLLTLPLTKKQVESSMAVQSLKPRIDMMKARYGDDQAKIKRETNFLYEQAGVNPLAGCLPSIVTIPIFIGLYRSLTNVATEGLLDTQGFYWIPSLAGPTSINTRGTEWLFPFVDGAPASGWDNALPYLVLPVLLVACQYVSSSIISPPIDPNAENANTQRALYTFLPMMIGWFALNVPSGLGLYYLANTVMTTLIQVWLRKLGGADVQINELGPITKVGTGRRMGQAASDDDVWKPSAAYQASIEADAAAAAAAAEAGAANAAAGALPGLEQAAAASSSSQGSLPAGARWARRKRAAARPAAAPSSA</sequence>